<comment type="subcellular location">
    <subcellularLocation>
        <location evidence="1">Cell membrane</location>
        <topology evidence="1">Multi-pass membrane protein</topology>
    </subcellularLocation>
</comment>
<dbReference type="InterPro" id="IPR050545">
    <property type="entry name" value="Mycobact_MmpL"/>
</dbReference>
<dbReference type="PANTHER" id="PTHR33406">
    <property type="entry name" value="MEMBRANE PROTEIN MJ1562-RELATED"/>
    <property type="match status" value="1"/>
</dbReference>
<dbReference type="EMBL" id="SRLB01000013">
    <property type="protein sequence ID" value="TGD97738.1"/>
    <property type="molecule type" value="Genomic_DNA"/>
</dbReference>
<dbReference type="AlphaFoldDB" id="A0A4Z0NME2"/>
<accession>A0A4Z0NME2</accession>
<feature type="domain" description="Membrane transport protein MMPL" evidence="7">
    <location>
        <begin position="151"/>
        <end position="394"/>
    </location>
</feature>
<feature type="transmembrane region" description="Helical" evidence="6">
    <location>
        <begin position="667"/>
        <end position="688"/>
    </location>
</feature>
<evidence type="ECO:0000256" key="2">
    <source>
        <dbReference type="ARBA" id="ARBA00022475"/>
    </source>
</evidence>
<dbReference type="OrthoDB" id="9794724at2"/>
<feature type="domain" description="Membrane transport protein MMPL" evidence="7">
    <location>
        <begin position="454"/>
        <end position="769"/>
    </location>
</feature>
<dbReference type="InterPro" id="IPR004869">
    <property type="entry name" value="MMPL_dom"/>
</dbReference>
<keyword evidence="3 6" id="KW-0812">Transmembrane</keyword>
<feature type="transmembrane region" description="Helical" evidence="6">
    <location>
        <begin position="235"/>
        <end position="253"/>
    </location>
</feature>
<proteinExistence type="predicted"/>
<evidence type="ECO:0000313" key="9">
    <source>
        <dbReference type="Proteomes" id="UP000297535"/>
    </source>
</evidence>
<feature type="transmembrane region" description="Helical" evidence="6">
    <location>
        <begin position="423"/>
        <end position="443"/>
    </location>
</feature>
<keyword evidence="4 6" id="KW-1133">Transmembrane helix</keyword>
<feature type="transmembrane region" description="Helical" evidence="6">
    <location>
        <begin position="326"/>
        <end position="348"/>
    </location>
</feature>
<dbReference type="SUPFAM" id="SSF82866">
    <property type="entry name" value="Multidrug efflux transporter AcrB transmembrane domain"/>
    <property type="match status" value="2"/>
</dbReference>
<reference evidence="8 9" key="1">
    <citation type="submission" date="2019-04" db="EMBL/GenBank/DDBJ databases">
        <authorList>
            <person name="Feng G."/>
            <person name="Zhu H."/>
        </authorList>
    </citation>
    <scope>NUCLEOTIDE SEQUENCE [LARGE SCALE GENOMIC DNA]</scope>
    <source>
        <strain evidence="8 9">6HR-1</strain>
    </source>
</reference>
<evidence type="ECO:0000256" key="5">
    <source>
        <dbReference type="ARBA" id="ARBA00023136"/>
    </source>
</evidence>
<keyword evidence="5 6" id="KW-0472">Membrane</keyword>
<dbReference type="Gene3D" id="1.20.1640.10">
    <property type="entry name" value="Multidrug efflux transporter AcrB transmembrane domain"/>
    <property type="match status" value="2"/>
</dbReference>
<comment type="caution">
    <text evidence="8">The sequence shown here is derived from an EMBL/GenBank/DDBJ whole genome shotgun (WGS) entry which is preliminary data.</text>
</comment>
<evidence type="ECO:0000313" key="8">
    <source>
        <dbReference type="EMBL" id="TGD97738.1"/>
    </source>
</evidence>
<sequence length="778" mass="83224">MSTETKDGRTKGPGSRMIDTRVERIGLLSLHHPAIMSALAVIVLAVALLGLPHLEVDDSLSQLFRSDSREYRQYEEASKRFPSSEYDVLVVVSGPILERSSIEALRGLATDLQLVDGVRGLVSIFSARTAPQNGQLPGPLFPEPLPEGQAYGALMDAVRGNEIIKGKLLAPDGKLTLMVLALAPDKVESGQLATLVGQLHATLDEDLAGTGLSTQLTGVPVMQLEIRNAIERDRIAYNAAGLLAGCLIAAAFFRRLSFMLIAAGPPLISIVLALGAFGWLDLQLNIFLNMMTPLIMVISFSDSMQLTYDMRARLIAGASTRDAVKAAILTVGPACVLTHATAAISFIALQTSESDLIRSFGRAGLLATAISLVAVLTMMPLLSHLLVRRPERFADSARAADPGVGLLQRVCAAIAGRMVHRPALFTGIGLVVVSSLAIGYAQLQPRYRLADEVPDHEQAVAASDRLDRELTGANPIDVMVELPKGQDLYSARNLALVAAVHERLATQPGVGNVWSLQTLRDWLAQNLHRSDVATLKAYVNALPRFLVQRFVSADGTAVLVAGRVRDVDASRLLPIVRNLDSSLDAVRRAYPDATISVTSLSAIAARNSAQMIDRLSRGITVEVVFVAAFLGLIFRSVRVMLASVMPAIFPVVATGTLLWLMGDGLQFASVVALTVSLGLGLSATIHFLNRMTIDLAGNDRPAHAVAHATILMGPPLILTTVVLSCALAVTVLSNLPMLRLFGWLSALAMLCALAADLLILRPAITLLYSLDLGRRRKA</sequence>
<evidence type="ECO:0000256" key="1">
    <source>
        <dbReference type="ARBA" id="ARBA00004651"/>
    </source>
</evidence>
<feature type="transmembrane region" description="Helical" evidence="6">
    <location>
        <begin position="615"/>
        <end position="634"/>
    </location>
</feature>
<feature type="transmembrane region" description="Helical" evidence="6">
    <location>
        <begin position="641"/>
        <end position="661"/>
    </location>
</feature>
<keyword evidence="2" id="KW-1003">Cell membrane</keyword>
<dbReference type="Pfam" id="PF03176">
    <property type="entry name" value="MMPL"/>
    <property type="match status" value="2"/>
</dbReference>
<feature type="transmembrane region" description="Helical" evidence="6">
    <location>
        <begin position="360"/>
        <end position="382"/>
    </location>
</feature>
<name>A0A4Z0NME2_9HYPH</name>
<evidence type="ECO:0000256" key="4">
    <source>
        <dbReference type="ARBA" id="ARBA00022989"/>
    </source>
</evidence>
<protein>
    <submittedName>
        <fullName evidence="8">RND transporter</fullName>
    </submittedName>
</protein>
<evidence type="ECO:0000256" key="3">
    <source>
        <dbReference type="ARBA" id="ARBA00022692"/>
    </source>
</evidence>
<dbReference type="PANTHER" id="PTHR33406:SF12">
    <property type="entry name" value="BLR2997 PROTEIN"/>
    <property type="match status" value="1"/>
</dbReference>
<feature type="transmembrane region" description="Helical" evidence="6">
    <location>
        <begin position="260"/>
        <end position="280"/>
    </location>
</feature>
<keyword evidence="9" id="KW-1185">Reference proteome</keyword>
<dbReference type="Proteomes" id="UP000297535">
    <property type="component" value="Unassembled WGS sequence"/>
</dbReference>
<gene>
    <name evidence="8" type="ORF">EU555_19120</name>
</gene>
<feature type="transmembrane region" description="Helical" evidence="6">
    <location>
        <begin position="286"/>
        <end position="306"/>
    </location>
</feature>
<feature type="transmembrane region" description="Helical" evidence="6">
    <location>
        <begin position="743"/>
        <end position="768"/>
    </location>
</feature>
<evidence type="ECO:0000256" key="6">
    <source>
        <dbReference type="SAM" id="Phobius"/>
    </source>
</evidence>
<feature type="transmembrane region" description="Helical" evidence="6">
    <location>
        <begin position="34"/>
        <end position="54"/>
    </location>
</feature>
<dbReference type="GO" id="GO:0005886">
    <property type="term" value="C:plasma membrane"/>
    <property type="evidence" value="ECO:0007669"/>
    <property type="project" value="UniProtKB-SubCell"/>
</dbReference>
<feature type="transmembrane region" description="Helical" evidence="6">
    <location>
        <begin position="709"/>
        <end position="731"/>
    </location>
</feature>
<evidence type="ECO:0000259" key="7">
    <source>
        <dbReference type="Pfam" id="PF03176"/>
    </source>
</evidence>
<organism evidence="8 9">
    <name type="scientific">Methylobacterium nonmethylotrophicum</name>
    <dbReference type="NCBI Taxonomy" id="1141884"/>
    <lineage>
        <taxon>Bacteria</taxon>
        <taxon>Pseudomonadati</taxon>
        <taxon>Pseudomonadota</taxon>
        <taxon>Alphaproteobacteria</taxon>
        <taxon>Hyphomicrobiales</taxon>
        <taxon>Methylobacteriaceae</taxon>
        <taxon>Methylobacterium</taxon>
    </lineage>
</organism>